<dbReference type="EMBL" id="FPKS01000009">
    <property type="protein sequence ID" value="SFZ75575.1"/>
    <property type="molecule type" value="Genomic_DNA"/>
</dbReference>
<evidence type="ECO:0000313" key="6">
    <source>
        <dbReference type="Proteomes" id="UP000185655"/>
    </source>
</evidence>
<name>A0A1K2HFM9_9LACT</name>
<evidence type="ECO:0000313" key="7">
    <source>
        <dbReference type="Proteomes" id="UP000218979"/>
    </source>
</evidence>
<dbReference type="Proteomes" id="UP000218979">
    <property type="component" value="Unassembled WGS sequence"/>
</dbReference>
<dbReference type="RefSeq" id="WP_031367123.1">
    <property type="nucleotide sequence ID" value="NZ_FPKS01000009.1"/>
</dbReference>
<reference evidence="4 7" key="1">
    <citation type="submission" date="2014-12" db="EMBL/GenBank/DDBJ databases">
        <title>Draft genome sequences of 10 type strains of Lactococcus.</title>
        <authorList>
            <person name="Sun Z."/>
            <person name="Zhong Z."/>
            <person name="Liu W."/>
            <person name="Zhang W."/>
            <person name="Zhang H."/>
        </authorList>
    </citation>
    <scope>NUCLEOTIDE SEQUENCE [LARGE SCALE GENOMIC DNA]</scope>
    <source>
        <strain evidence="4 7">DSM 22330</strain>
    </source>
</reference>
<accession>A0A1K2HFM9</accession>
<dbReference type="PANTHER" id="PTHR43479:SF21">
    <property type="entry name" value="TRANSCRIPTIONAL REGULATOR, TETR FAMILY"/>
    <property type="match status" value="1"/>
</dbReference>
<feature type="domain" description="HTH tetR-type" evidence="3">
    <location>
        <begin position="9"/>
        <end position="69"/>
    </location>
</feature>
<evidence type="ECO:0000313" key="5">
    <source>
        <dbReference type="EMBL" id="SFZ75575.1"/>
    </source>
</evidence>
<dbReference type="STRING" id="1122154.SAMN02746068_01616"/>
<dbReference type="OrthoDB" id="9780939at2"/>
<dbReference type="Proteomes" id="UP000185655">
    <property type="component" value="Unassembled WGS sequence"/>
</dbReference>
<dbReference type="PROSITE" id="PS50977">
    <property type="entry name" value="HTH_TETR_2"/>
    <property type="match status" value="1"/>
</dbReference>
<gene>
    <name evidence="4" type="ORF">RR45_GL001469</name>
    <name evidence="5" type="ORF">SAMN02746068_01616</name>
</gene>
<dbReference type="InterPro" id="IPR009057">
    <property type="entry name" value="Homeodomain-like_sf"/>
</dbReference>
<evidence type="ECO:0000259" key="3">
    <source>
        <dbReference type="PROSITE" id="PS50977"/>
    </source>
</evidence>
<dbReference type="AlphaFoldDB" id="A0A1K2HFM9"/>
<evidence type="ECO:0000256" key="2">
    <source>
        <dbReference type="PROSITE-ProRule" id="PRU00335"/>
    </source>
</evidence>
<dbReference type="InterPro" id="IPR001647">
    <property type="entry name" value="HTH_TetR"/>
</dbReference>
<evidence type="ECO:0000313" key="4">
    <source>
        <dbReference type="EMBL" id="PCR99576.1"/>
    </source>
</evidence>
<reference evidence="5 6" key="2">
    <citation type="submission" date="2016-11" db="EMBL/GenBank/DDBJ databases">
        <authorList>
            <person name="Jaros S."/>
            <person name="Januszkiewicz K."/>
            <person name="Wedrychowicz H."/>
        </authorList>
    </citation>
    <scope>NUCLEOTIDE SEQUENCE [LARGE SCALE GENOMIC DNA]</scope>
    <source>
        <strain evidence="5 6">DSM 22330</strain>
    </source>
</reference>
<dbReference type="PANTHER" id="PTHR43479">
    <property type="entry name" value="ACREF/ENVCD OPERON REPRESSOR-RELATED"/>
    <property type="match status" value="1"/>
</dbReference>
<evidence type="ECO:0000256" key="1">
    <source>
        <dbReference type="ARBA" id="ARBA00023125"/>
    </source>
</evidence>
<dbReference type="InterPro" id="IPR050624">
    <property type="entry name" value="HTH-type_Tx_Regulator"/>
</dbReference>
<dbReference type="GO" id="GO:0003677">
    <property type="term" value="F:DNA binding"/>
    <property type="evidence" value="ECO:0007669"/>
    <property type="project" value="UniProtKB-UniRule"/>
</dbReference>
<sequence>MNGYTKNKLDKMSKIEQVTFDLLSTFPIKKIAVTDISKAAGVSKVTIFNYYETKQALIKKVIFDHFQTIYEQYEAIIQSDLSFETAYRRLTQFELTEMQKNSVTLNQNIMTLYASDPSFYDPATQDKSDQLILALIKKGRADGFINPHYNDETILSICHIYNEGLKIFSDTPDKLFAMTDDLTSIFLNGLR</sequence>
<dbReference type="EMBL" id="JXJT01000038">
    <property type="protein sequence ID" value="PCR99576.1"/>
    <property type="molecule type" value="Genomic_DNA"/>
</dbReference>
<dbReference type="Pfam" id="PF00440">
    <property type="entry name" value="TetR_N"/>
    <property type="match status" value="1"/>
</dbReference>
<dbReference type="SUPFAM" id="SSF46689">
    <property type="entry name" value="Homeodomain-like"/>
    <property type="match status" value="1"/>
</dbReference>
<organism evidence="5 6">
    <name type="scientific">Pseudolactococcus chungangensis CAU 28 = DSM 22330</name>
    <dbReference type="NCBI Taxonomy" id="1122154"/>
    <lineage>
        <taxon>Bacteria</taxon>
        <taxon>Bacillati</taxon>
        <taxon>Bacillota</taxon>
        <taxon>Bacilli</taxon>
        <taxon>Lactobacillales</taxon>
        <taxon>Streptococcaceae</taxon>
        <taxon>Pseudolactococcus</taxon>
    </lineage>
</organism>
<keyword evidence="1 2" id="KW-0238">DNA-binding</keyword>
<dbReference type="Gene3D" id="1.10.357.10">
    <property type="entry name" value="Tetracycline Repressor, domain 2"/>
    <property type="match status" value="1"/>
</dbReference>
<protein>
    <submittedName>
        <fullName evidence="5">Transcriptional regulator, TetR family</fullName>
    </submittedName>
</protein>
<feature type="DNA-binding region" description="H-T-H motif" evidence="2">
    <location>
        <begin position="32"/>
        <end position="51"/>
    </location>
</feature>
<keyword evidence="7" id="KW-1185">Reference proteome</keyword>
<proteinExistence type="predicted"/>